<dbReference type="InterPro" id="IPR027417">
    <property type="entry name" value="P-loop_NTPase"/>
</dbReference>
<dbReference type="GO" id="GO:0003924">
    <property type="term" value="F:GTPase activity"/>
    <property type="evidence" value="ECO:0007669"/>
    <property type="project" value="TreeGrafter"/>
</dbReference>
<evidence type="ECO:0000256" key="5">
    <source>
        <dbReference type="ARBA" id="ARBA00022741"/>
    </source>
</evidence>
<dbReference type="SMART" id="SM00177">
    <property type="entry name" value="ARF"/>
    <property type="match status" value="1"/>
</dbReference>
<dbReference type="InterPro" id="IPR024156">
    <property type="entry name" value="Small_GTPase_ARF"/>
</dbReference>
<comment type="similarity">
    <text evidence="2">Belongs to the SRP receptor beta subunit family.</text>
</comment>
<keyword evidence="4 11" id="KW-0812">Transmembrane</keyword>
<evidence type="ECO:0000256" key="11">
    <source>
        <dbReference type="SAM" id="Phobius"/>
    </source>
</evidence>
<sequence length="271" mass="29835">MADRSQEAQFKKKERISLVDTYRSIVSYITPDHIFYLQVAVAIVIGFIILYVLTRRVAKRVGRGRNIVLVGGCEAGKTALLYTLTAGTMPLTVTSFKENIASYDTGKKKVKMVDVPGHERVRGTVFDRYKEDARAIVFLLDSATLHTNVRDVAEQLFSVLSDTAVQAACCPVAVLCNKQDLELAKAAPIIERALQKEIDVLRETSVSRLAPISSTLGKSSSINRSPTSVLGVAGKPFSFSDLNRTPVTFLEASVLEDKSLQPLRDWIELVS</sequence>
<dbReference type="SUPFAM" id="SSF52540">
    <property type="entry name" value="P-loop containing nucleoside triphosphate hydrolases"/>
    <property type="match status" value="1"/>
</dbReference>
<keyword evidence="5" id="KW-0547">Nucleotide-binding</keyword>
<dbReference type="GO" id="GO:0005794">
    <property type="term" value="C:Golgi apparatus"/>
    <property type="evidence" value="ECO:0007669"/>
    <property type="project" value="TreeGrafter"/>
</dbReference>
<keyword evidence="10 12" id="KW-0675">Receptor</keyword>
<keyword evidence="7 11" id="KW-1133">Transmembrane helix</keyword>
<evidence type="ECO:0000256" key="7">
    <source>
        <dbReference type="ARBA" id="ARBA00022989"/>
    </source>
</evidence>
<reference evidence="12" key="1">
    <citation type="submission" date="2017-11" db="EMBL/GenBank/DDBJ databases">
        <title>The sensing device of the deep-sea amphipod.</title>
        <authorList>
            <person name="Kobayashi H."/>
            <person name="Nagahama T."/>
            <person name="Arai W."/>
            <person name="Sasagawa Y."/>
            <person name="Umeda M."/>
            <person name="Hayashi T."/>
            <person name="Nikaido I."/>
            <person name="Watanabe H."/>
            <person name="Oguri K."/>
            <person name="Kitazato H."/>
            <person name="Fujioka K."/>
            <person name="Kido Y."/>
            <person name="Takami H."/>
        </authorList>
    </citation>
    <scope>NUCLEOTIDE SEQUENCE</scope>
    <source>
        <tissue evidence="12">Whole body</tissue>
    </source>
</reference>
<dbReference type="PROSITE" id="PS51417">
    <property type="entry name" value="ARF"/>
    <property type="match status" value="1"/>
</dbReference>
<evidence type="ECO:0000313" key="12">
    <source>
        <dbReference type="EMBL" id="LAC20898.1"/>
    </source>
</evidence>
<keyword evidence="8" id="KW-0342">GTP-binding</keyword>
<organism evidence="12">
    <name type="scientific">Hirondellea gigas</name>
    <dbReference type="NCBI Taxonomy" id="1518452"/>
    <lineage>
        <taxon>Eukaryota</taxon>
        <taxon>Metazoa</taxon>
        <taxon>Ecdysozoa</taxon>
        <taxon>Arthropoda</taxon>
        <taxon>Crustacea</taxon>
        <taxon>Multicrustacea</taxon>
        <taxon>Malacostraca</taxon>
        <taxon>Eumalacostraca</taxon>
        <taxon>Peracarida</taxon>
        <taxon>Amphipoda</taxon>
        <taxon>Amphilochidea</taxon>
        <taxon>Lysianassida</taxon>
        <taxon>Lysianassidira</taxon>
        <taxon>Lysianassoidea</taxon>
        <taxon>Lysianassidae</taxon>
        <taxon>Hirondellea</taxon>
    </lineage>
</organism>
<evidence type="ECO:0000256" key="9">
    <source>
        <dbReference type="ARBA" id="ARBA00023136"/>
    </source>
</evidence>
<feature type="transmembrane region" description="Helical" evidence="11">
    <location>
        <begin position="34"/>
        <end position="53"/>
    </location>
</feature>
<dbReference type="PANTHER" id="PTHR45909">
    <property type="entry name" value="ADP-RIBOSYLATION FACTOR-RELATED PROTEIN 1"/>
    <property type="match status" value="1"/>
</dbReference>
<comment type="subcellular location">
    <subcellularLocation>
        <location evidence="1">Endoplasmic reticulum membrane</location>
        <topology evidence="1">Single-pass membrane protein</topology>
    </subcellularLocation>
</comment>
<dbReference type="EMBL" id="IACT01001553">
    <property type="protein sequence ID" value="LAC20898.1"/>
    <property type="molecule type" value="mRNA"/>
</dbReference>
<dbReference type="Pfam" id="PF09439">
    <property type="entry name" value="SRPRB"/>
    <property type="match status" value="1"/>
</dbReference>
<evidence type="ECO:0000256" key="10">
    <source>
        <dbReference type="ARBA" id="ARBA00023170"/>
    </source>
</evidence>
<dbReference type="GO" id="GO:0005525">
    <property type="term" value="F:GTP binding"/>
    <property type="evidence" value="ECO:0007669"/>
    <property type="project" value="UniProtKB-KW"/>
</dbReference>
<accession>A0A6A7FR48</accession>
<dbReference type="GO" id="GO:0005789">
    <property type="term" value="C:endoplasmic reticulum membrane"/>
    <property type="evidence" value="ECO:0007669"/>
    <property type="project" value="UniProtKB-SubCell"/>
</dbReference>
<evidence type="ECO:0000256" key="4">
    <source>
        <dbReference type="ARBA" id="ARBA00022692"/>
    </source>
</evidence>
<proteinExistence type="evidence at transcript level"/>
<dbReference type="PANTHER" id="PTHR45909:SF1">
    <property type="entry name" value="ADP-RIBOSYLATION FACTOR-RELATED PROTEIN 1"/>
    <property type="match status" value="1"/>
</dbReference>
<evidence type="ECO:0000256" key="2">
    <source>
        <dbReference type="ARBA" id="ARBA00005619"/>
    </source>
</evidence>
<name>A0A6A7FR48_9CRUS</name>
<dbReference type="GO" id="GO:0043001">
    <property type="term" value="P:Golgi to plasma membrane protein transport"/>
    <property type="evidence" value="ECO:0007669"/>
    <property type="project" value="TreeGrafter"/>
</dbReference>
<protein>
    <recommendedName>
        <fullName evidence="3">Signal recognition particle receptor subunit beta</fullName>
    </recommendedName>
</protein>
<dbReference type="Gene3D" id="3.40.50.300">
    <property type="entry name" value="P-loop containing nucleotide triphosphate hydrolases"/>
    <property type="match status" value="1"/>
</dbReference>
<evidence type="ECO:0000256" key="1">
    <source>
        <dbReference type="ARBA" id="ARBA00004389"/>
    </source>
</evidence>
<keyword evidence="9 11" id="KW-0472">Membrane</keyword>
<dbReference type="InterPro" id="IPR019009">
    <property type="entry name" value="SRP_receptor_beta_su"/>
</dbReference>
<dbReference type="CDD" id="cd04105">
    <property type="entry name" value="SR_beta"/>
    <property type="match status" value="1"/>
</dbReference>
<evidence type="ECO:0000256" key="3">
    <source>
        <dbReference type="ARBA" id="ARBA00020256"/>
    </source>
</evidence>
<dbReference type="GO" id="GO:0006886">
    <property type="term" value="P:intracellular protein transport"/>
    <property type="evidence" value="ECO:0007669"/>
    <property type="project" value="TreeGrafter"/>
</dbReference>
<dbReference type="GO" id="GO:0034067">
    <property type="term" value="P:protein localization to Golgi apparatus"/>
    <property type="evidence" value="ECO:0007669"/>
    <property type="project" value="TreeGrafter"/>
</dbReference>
<evidence type="ECO:0000256" key="6">
    <source>
        <dbReference type="ARBA" id="ARBA00022824"/>
    </source>
</evidence>
<evidence type="ECO:0000256" key="8">
    <source>
        <dbReference type="ARBA" id="ARBA00023134"/>
    </source>
</evidence>
<dbReference type="AlphaFoldDB" id="A0A6A7FR48"/>
<keyword evidence="6" id="KW-0256">Endoplasmic reticulum</keyword>